<feature type="region of interest" description="Disordered" evidence="1">
    <location>
        <begin position="42"/>
        <end position="118"/>
    </location>
</feature>
<feature type="compositionally biased region" description="Polar residues" evidence="1">
    <location>
        <begin position="154"/>
        <end position="173"/>
    </location>
</feature>
<dbReference type="Proteomes" id="UP000663829">
    <property type="component" value="Unassembled WGS sequence"/>
</dbReference>
<accession>A0A815W0M7</accession>
<evidence type="ECO:0000313" key="3">
    <source>
        <dbReference type="EMBL" id="CAF4394527.1"/>
    </source>
</evidence>
<name>A0A815W0M7_9BILA</name>
<dbReference type="Proteomes" id="UP000681722">
    <property type="component" value="Unassembled WGS sequence"/>
</dbReference>
<feature type="compositionally biased region" description="Basic and acidic residues" evidence="1">
    <location>
        <begin position="65"/>
        <end position="75"/>
    </location>
</feature>
<feature type="region of interest" description="Disordered" evidence="1">
    <location>
        <begin position="1"/>
        <end position="26"/>
    </location>
</feature>
<comment type="caution">
    <text evidence="2">The sequence shown here is derived from an EMBL/GenBank/DDBJ whole genome shotgun (WGS) entry which is preliminary data.</text>
</comment>
<evidence type="ECO:0000313" key="2">
    <source>
        <dbReference type="EMBL" id="CAF1534824.1"/>
    </source>
</evidence>
<feature type="compositionally biased region" description="Low complexity" evidence="1">
    <location>
        <begin position="42"/>
        <end position="53"/>
    </location>
</feature>
<feature type="non-terminal residue" evidence="2">
    <location>
        <position position="1"/>
    </location>
</feature>
<dbReference type="EMBL" id="CAJOBC010090790">
    <property type="protein sequence ID" value="CAF4394527.1"/>
    <property type="molecule type" value="Genomic_DNA"/>
</dbReference>
<reference evidence="2" key="1">
    <citation type="submission" date="2021-02" db="EMBL/GenBank/DDBJ databases">
        <authorList>
            <person name="Nowell W R."/>
        </authorList>
    </citation>
    <scope>NUCLEOTIDE SEQUENCE</scope>
</reference>
<gene>
    <name evidence="2" type="ORF">GPM918_LOCUS38269</name>
    <name evidence="3" type="ORF">SRO942_LOCUS39082</name>
</gene>
<organism evidence="2 4">
    <name type="scientific">Didymodactylos carnosus</name>
    <dbReference type="NCBI Taxonomy" id="1234261"/>
    <lineage>
        <taxon>Eukaryota</taxon>
        <taxon>Metazoa</taxon>
        <taxon>Spiralia</taxon>
        <taxon>Gnathifera</taxon>
        <taxon>Rotifera</taxon>
        <taxon>Eurotatoria</taxon>
        <taxon>Bdelloidea</taxon>
        <taxon>Philodinida</taxon>
        <taxon>Philodinidae</taxon>
        <taxon>Didymodactylos</taxon>
    </lineage>
</organism>
<protein>
    <submittedName>
        <fullName evidence="2">Uncharacterized protein</fullName>
    </submittedName>
</protein>
<keyword evidence="4" id="KW-1185">Reference proteome</keyword>
<dbReference type="AlphaFoldDB" id="A0A815W0M7"/>
<feature type="region of interest" description="Disordered" evidence="1">
    <location>
        <begin position="140"/>
        <end position="173"/>
    </location>
</feature>
<evidence type="ECO:0000256" key="1">
    <source>
        <dbReference type="SAM" id="MobiDB-lite"/>
    </source>
</evidence>
<evidence type="ECO:0000313" key="4">
    <source>
        <dbReference type="Proteomes" id="UP000663829"/>
    </source>
</evidence>
<feature type="compositionally biased region" description="Polar residues" evidence="1">
    <location>
        <begin position="7"/>
        <end position="21"/>
    </location>
</feature>
<feature type="non-terminal residue" evidence="2">
    <location>
        <position position="173"/>
    </location>
</feature>
<dbReference type="EMBL" id="CAJNOQ010025189">
    <property type="protein sequence ID" value="CAF1534824.1"/>
    <property type="molecule type" value="Genomic_DNA"/>
</dbReference>
<sequence length="173" mass="19160">MDYVSYSDGTSFSQQHVNDYQTPPFRGTGRFVVSKTHRMTSNMSSISVSSPSYLSPPSPSSQHHHQQEHQSRRLSIDFSSPPLSPLNDEFSERPVTKKVSKTAIPTNDPVVSGTNISDTEGQINSTLLECTDTDIVCLEESSTQPPVDRKPFGTVSSSDPPRLYTENQLQQLL</sequence>
<proteinExistence type="predicted"/>